<accession>A0A6J1QPG5</accession>
<dbReference type="CTD" id="41711"/>
<evidence type="ECO:0000256" key="1">
    <source>
        <dbReference type="SAM" id="SignalP"/>
    </source>
</evidence>
<dbReference type="AlphaFoldDB" id="A0A6J1QPG5"/>
<feature type="chain" id="PRO_5027006300" evidence="1">
    <location>
        <begin position="23"/>
        <end position="104"/>
    </location>
</feature>
<keyword evidence="1" id="KW-0732">Signal</keyword>
<keyword evidence="2" id="KW-1185">Reference proteome</keyword>
<organism evidence="2 3">
    <name type="scientific">Temnothorax curvispinosus</name>
    <dbReference type="NCBI Taxonomy" id="300111"/>
    <lineage>
        <taxon>Eukaryota</taxon>
        <taxon>Metazoa</taxon>
        <taxon>Ecdysozoa</taxon>
        <taxon>Arthropoda</taxon>
        <taxon>Hexapoda</taxon>
        <taxon>Insecta</taxon>
        <taxon>Pterygota</taxon>
        <taxon>Neoptera</taxon>
        <taxon>Endopterygota</taxon>
        <taxon>Hymenoptera</taxon>
        <taxon>Apocrita</taxon>
        <taxon>Aculeata</taxon>
        <taxon>Formicoidea</taxon>
        <taxon>Formicidae</taxon>
        <taxon>Myrmicinae</taxon>
        <taxon>Temnothorax</taxon>
    </lineage>
</organism>
<name>A0A6J1QPG5_9HYME</name>
<evidence type="ECO:0000313" key="3">
    <source>
        <dbReference type="RefSeq" id="XP_024883843.1"/>
    </source>
</evidence>
<protein>
    <submittedName>
        <fullName evidence="3">Uncharacterized protein LOC112462348</fullName>
    </submittedName>
</protein>
<sequence length="104" mass="11446">MAWTIFMQTSIVLIFCFAGCESGSCLYYGHTCWGAQGKRSDVQGIPVRLVTKLNGLNGIAPLLKPLIMPKLMTGQFIGGFSKEPYVLSKWDTAPMIDEGIESIR</sequence>
<feature type="signal peptide" evidence="1">
    <location>
        <begin position="1"/>
        <end position="22"/>
    </location>
</feature>
<dbReference type="Proteomes" id="UP000504618">
    <property type="component" value="Unplaced"/>
</dbReference>
<proteinExistence type="predicted"/>
<gene>
    <name evidence="3" type="primary">LOC112462348</name>
</gene>
<dbReference type="GeneID" id="112462348"/>
<evidence type="ECO:0000313" key="2">
    <source>
        <dbReference type="Proteomes" id="UP000504618"/>
    </source>
</evidence>
<reference evidence="3" key="1">
    <citation type="submission" date="2025-08" db="UniProtKB">
        <authorList>
            <consortium name="RefSeq"/>
        </authorList>
    </citation>
    <scope>IDENTIFICATION</scope>
    <source>
        <tissue evidence="3">Whole body</tissue>
    </source>
</reference>
<dbReference type="RefSeq" id="XP_024883843.1">
    <property type="nucleotide sequence ID" value="XM_025028075.1"/>
</dbReference>